<evidence type="ECO:0008006" key="3">
    <source>
        <dbReference type="Google" id="ProtNLM"/>
    </source>
</evidence>
<proteinExistence type="predicted"/>
<reference evidence="1 2" key="1">
    <citation type="submission" date="2019-02" db="EMBL/GenBank/DDBJ databases">
        <authorList>
            <person name="Li S.-H."/>
        </authorList>
    </citation>
    <scope>NUCLEOTIDE SEQUENCE [LARGE SCALE GENOMIC DNA]</scope>
    <source>
        <strain evidence="1 2">IMCC14385</strain>
    </source>
</reference>
<dbReference type="KEGG" id="halc:EY643_11530"/>
<gene>
    <name evidence="1" type="ORF">EY643_11530</name>
</gene>
<keyword evidence="2" id="KW-1185">Reference proteome</keyword>
<dbReference type="Proteomes" id="UP000326287">
    <property type="component" value="Chromosome"/>
</dbReference>
<dbReference type="AlphaFoldDB" id="A0A5P9NK77"/>
<name>A0A5P9NK77_9GAMM</name>
<sequence length="323" mass="35324">MSSAWKSGTAGVSVIIFSWILCTSSAAQEVVTPTDFIDLAPEDIGESLIAFINLTTAPGLSGATFSAEQPGRDSEFIRGSMGYASDLTLKDQVLDAYWGVALAYGSLEDQLDVLQQQGEAIRVDADRSILSLRGSAGLSLPITQHFTLRPYLSLAASQLEARSRYEVLGDIGLRPELVLDTEVDAVSTSGTLEASYDRWFGSHRLEASGQYTSTYTDTFNGSFDALDTWGWNETALAHVRYSNATGWHTRNKPWRWNTYASYTHFIGLDPLPLGFNAYTELGVGLDFEVNIRPLDWFGLRFIGLKAGYIFGDGVDGFSVGLSF</sequence>
<dbReference type="EMBL" id="CP036422">
    <property type="protein sequence ID" value="QFU76240.1"/>
    <property type="molecule type" value="Genomic_DNA"/>
</dbReference>
<dbReference type="OrthoDB" id="6386112at2"/>
<organism evidence="1 2">
    <name type="scientific">Halioglobus maricola</name>
    <dbReference type="NCBI Taxonomy" id="2601894"/>
    <lineage>
        <taxon>Bacteria</taxon>
        <taxon>Pseudomonadati</taxon>
        <taxon>Pseudomonadota</taxon>
        <taxon>Gammaproteobacteria</taxon>
        <taxon>Cellvibrionales</taxon>
        <taxon>Halieaceae</taxon>
        <taxon>Halioglobus</taxon>
    </lineage>
</organism>
<accession>A0A5P9NK77</accession>
<evidence type="ECO:0000313" key="1">
    <source>
        <dbReference type="EMBL" id="QFU76240.1"/>
    </source>
</evidence>
<dbReference type="RefSeq" id="WP_152662346.1">
    <property type="nucleotide sequence ID" value="NZ_CP036422.1"/>
</dbReference>
<protein>
    <recommendedName>
        <fullName evidence="3">DUF3187 family protein</fullName>
    </recommendedName>
</protein>
<evidence type="ECO:0000313" key="2">
    <source>
        <dbReference type="Proteomes" id="UP000326287"/>
    </source>
</evidence>